<dbReference type="InterPro" id="IPR005534">
    <property type="entry name" value="Curli_assmbl/transp-comp_CsgG"/>
</dbReference>
<dbReference type="Proteomes" id="UP000001520">
    <property type="component" value="Chromosome"/>
</dbReference>
<gene>
    <name evidence="2" type="ordered locus">DEFDS_0761</name>
</gene>
<dbReference type="HOGENOM" id="CLU_825583_0_0_0"/>
<dbReference type="Gene3D" id="1.25.40.10">
    <property type="entry name" value="Tetratricopeptide repeat domain"/>
    <property type="match status" value="1"/>
</dbReference>
<dbReference type="KEGG" id="ddf:DEFDS_0761"/>
<reference evidence="2 3" key="1">
    <citation type="journal article" date="2010" name="DNA Res.">
        <title>Bacterial lifestyle in a deep-sea hydrothermal vent chimney revealed by the genome sequence of the thermophilic bacterium Deferribacter desulfuricans SSM1.</title>
        <authorList>
            <person name="Takaki Y."/>
            <person name="Shimamura S."/>
            <person name="Nakagawa S."/>
            <person name="Fukuhara Y."/>
            <person name="Horikawa H."/>
            <person name="Ankai A."/>
            <person name="Harada T."/>
            <person name="Hosoyama A."/>
            <person name="Oguchi A."/>
            <person name="Fukui S."/>
            <person name="Fujita N."/>
            <person name="Takami H."/>
            <person name="Takai K."/>
        </authorList>
    </citation>
    <scope>NUCLEOTIDE SEQUENCE [LARGE SCALE GENOMIC DNA]</scope>
    <source>
        <strain evidence="3">DSM 14783 / JCM 11476 / NBRC 101012 / SSM1</strain>
    </source>
</reference>
<name>D3PCB6_DEFDS</name>
<sequence>MKFVIFYIFLFISIISCTSPQIKVNVTLKPKYYNLLSLKSIAVLPFEGKDGKIFSNKIESMISNTLLQNGNEYYKLVERSEINKIIEELKFSNSGLVNKKDVINFAKLIGASAILTGTINISKVEDILFKEQRSECIKSKESKLKTPLGNIPVSKCLKWKYYYVNCIKRTATFSATTKIIEVETGTIIYSSDYTETAKSAACPDSGYPVKSSAELLTIAQNKVLEDIRRDILPYKVILTIELKDNDDDIKDKNAKKYFRAGLEFASNNRMDRACELWEQAYQINPQSVSLLYNLGVCKEVYQNYLEAKTYYQKADHLLLKPDPMVNKALKRITILFTNNK</sequence>
<dbReference type="InterPro" id="IPR019734">
    <property type="entry name" value="TPR_rpt"/>
</dbReference>
<evidence type="ECO:0000313" key="3">
    <source>
        <dbReference type="Proteomes" id="UP000001520"/>
    </source>
</evidence>
<dbReference type="EMBL" id="AP011529">
    <property type="protein sequence ID" value="BAI80239.1"/>
    <property type="molecule type" value="Genomic_DNA"/>
</dbReference>
<evidence type="ECO:0000313" key="2">
    <source>
        <dbReference type="EMBL" id="BAI80239.1"/>
    </source>
</evidence>
<evidence type="ECO:0000256" key="1">
    <source>
        <dbReference type="PROSITE-ProRule" id="PRU00339"/>
    </source>
</evidence>
<dbReference type="GO" id="GO:0030288">
    <property type="term" value="C:outer membrane-bounded periplasmic space"/>
    <property type="evidence" value="ECO:0007669"/>
    <property type="project" value="InterPro"/>
</dbReference>
<organism evidence="2 3">
    <name type="scientific">Deferribacter desulfuricans (strain DSM 14783 / JCM 11476 / NBRC 101012 / SSM1)</name>
    <dbReference type="NCBI Taxonomy" id="639282"/>
    <lineage>
        <taxon>Bacteria</taxon>
        <taxon>Pseudomonadati</taxon>
        <taxon>Deferribacterota</taxon>
        <taxon>Deferribacteres</taxon>
        <taxon>Deferribacterales</taxon>
        <taxon>Deferribacteraceae</taxon>
        <taxon>Deferribacter</taxon>
    </lineage>
</organism>
<dbReference type="SMART" id="SM00028">
    <property type="entry name" value="TPR"/>
    <property type="match status" value="2"/>
</dbReference>
<feature type="repeat" description="TPR" evidence="1">
    <location>
        <begin position="254"/>
        <end position="287"/>
    </location>
</feature>
<dbReference type="STRING" id="639282.DEFDS_0761"/>
<dbReference type="PROSITE" id="PS50005">
    <property type="entry name" value="TPR"/>
    <property type="match status" value="1"/>
</dbReference>
<dbReference type="PROSITE" id="PS51257">
    <property type="entry name" value="PROKAR_LIPOPROTEIN"/>
    <property type="match status" value="1"/>
</dbReference>
<dbReference type="AlphaFoldDB" id="D3PCB6"/>
<protein>
    <submittedName>
        <fullName evidence="2">Uncharacterized protein</fullName>
    </submittedName>
</protein>
<accession>D3PCB6</accession>
<keyword evidence="1" id="KW-0802">TPR repeat</keyword>
<dbReference type="RefSeq" id="WP_013007487.1">
    <property type="nucleotide sequence ID" value="NC_013939.1"/>
</dbReference>
<dbReference type="SUPFAM" id="SSF48452">
    <property type="entry name" value="TPR-like"/>
    <property type="match status" value="1"/>
</dbReference>
<dbReference type="eggNOG" id="COG0457">
    <property type="taxonomic scope" value="Bacteria"/>
</dbReference>
<dbReference type="InterPro" id="IPR011990">
    <property type="entry name" value="TPR-like_helical_dom_sf"/>
</dbReference>
<dbReference type="Pfam" id="PF03783">
    <property type="entry name" value="CsgG"/>
    <property type="match status" value="1"/>
</dbReference>
<proteinExistence type="predicted"/>
<keyword evidence="3" id="KW-1185">Reference proteome</keyword>
<dbReference type="Gene3D" id="3.40.50.10610">
    <property type="entry name" value="ABC-type transport auxiliary lipoprotein component"/>
    <property type="match status" value="1"/>
</dbReference>
<dbReference type="OrthoDB" id="9129757at2"/>